<sequence>MAKIFLLNGTVVFWPERNVLYAKLDETKRQTLSNPATRCLLLLIQQQGQVIERDYFFEHVWFINGAQVTNNTFYQNISLLRRAFKELGLNEELIVTVPKVGIRLEPQLDVLEQEAEESPGEQPIDSSNSSVNALPKAPRTPTLWWIMAGVVSCILASFVTWQTQFDARLSHYVPLSVGEGCHWYANQDVLKFDKHQQFIRTSTLDCQSYPWIYLTLYPNFPRISALTCRQQYSHWRDNDCVTHYYFKESRNVGT</sequence>
<evidence type="ECO:0000256" key="3">
    <source>
        <dbReference type="SAM" id="MobiDB-lite"/>
    </source>
</evidence>
<evidence type="ECO:0000313" key="7">
    <source>
        <dbReference type="Proteomes" id="UP000296284"/>
    </source>
</evidence>
<dbReference type="SUPFAM" id="SSF46894">
    <property type="entry name" value="C-terminal effector domain of the bipartite response regulators"/>
    <property type="match status" value="1"/>
</dbReference>
<feature type="transmembrane region" description="Helical" evidence="4">
    <location>
        <begin position="142"/>
        <end position="161"/>
    </location>
</feature>
<dbReference type="InterPro" id="IPR016032">
    <property type="entry name" value="Sig_transdc_resp-reg_C-effctor"/>
</dbReference>
<feature type="region of interest" description="Disordered" evidence="3">
    <location>
        <begin position="114"/>
        <end position="133"/>
    </location>
</feature>
<keyword evidence="4" id="KW-1133">Transmembrane helix</keyword>
<evidence type="ECO:0000259" key="5">
    <source>
        <dbReference type="PROSITE" id="PS51755"/>
    </source>
</evidence>
<proteinExistence type="predicted"/>
<keyword evidence="1 2" id="KW-0238">DNA-binding</keyword>
<organism evidence="6 7">
    <name type="scientific">Citrobacter tructae</name>
    <dbReference type="NCBI Taxonomy" id="2562449"/>
    <lineage>
        <taxon>Bacteria</taxon>
        <taxon>Pseudomonadati</taxon>
        <taxon>Pseudomonadota</taxon>
        <taxon>Gammaproteobacteria</taxon>
        <taxon>Enterobacterales</taxon>
        <taxon>Enterobacteriaceae</taxon>
        <taxon>Citrobacter</taxon>
    </lineage>
</organism>
<keyword evidence="4" id="KW-0812">Transmembrane</keyword>
<dbReference type="InterPro" id="IPR001867">
    <property type="entry name" value="OmpR/PhoB-type_DNA-bd"/>
</dbReference>
<evidence type="ECO:0000256" key="4">
    <source>
        <dbReference type="SAM" id="Phobius"/>
    </source>
</evidence>
<dbReference type="Pfam" id="PF00486">
    <property type="entry name" value="Trans_reg_C"/>
    <property type="match status" value="1"/>
</dbReference>
<protein>
    <submittedName>
        <fullName evidence="6">CadC family transcriptional regulator</fullName>
    </submittedName>
</protein>
<evidence type="ECO:0000313" key="6">
    <source>
        <dbReference type="EMBL" id="QBX79747.1"/>
    </source>
</evidence>
<reference evidence="6 7" key="1">
    <citation type="submission" date="2019-03" db="EMBL/GenBank/DDBJ databases">
        <title>Complete genome sequence of Citrobacter sp. SNU WT2 isolated from diseased rainbow trout.</title>
        <authorList>
            <person name="Oh W.T."/>
            <person name="Park S.C."/>
        </authorList>
    </citation>
    <scope>NUCLEOTIDE SEQUENCE [LARGE SCALE GENOMIC DNA]</scope>
    <source>
        <strain evidence="6 7">SNU WT2</strain>
    </source>
</reference>
<dbReference type="InterPro" id="IPR036388">
    <property type="entry name" value="WH-like_DNA-bd_sf"/>
</dbReference>
<evidence type="ECO:0000256" key="2">
    <source>
        <dbReference type="PROSITE-ProRule" id="PRU01091"/>
    </source>
</evidence>
<feature type="DNA-binding region" description="OmpR/PhoB-type" evidence="2">
    <location>
        <begin position="2"/>
        <end position="106"/>
    </location>
</feature>
<dbReference type="Proteomes" id="UP000296284">
    <property type="component" value="Chromosome"/>
</dbReference>
<dbReference type="Gene3D" id="1.10.10.10">
    <property type="entry name" value="Winged helix-like DNA-binding domain superfamily/Winged helix DNA-binding domain"/>
    <property type="match status" value="1"/>
</dbReference>
<dbReference type="RefSeq" id="WP_135321801.1">
    <property type="nucleotide sequence ID" value="NZ_CP038469.1"/>
</dbReference>
<dbReference type="SMART" id="SM00862">
    <property type="entry name" value="Trans_reg_C"/>
    <property type="match status" value="1"/>
</dbReference>
<dbReference type="EMBL" id="CP038469">
    <property type="protein sequence ID" value="QBX79747.1"/>
    <property type="molecule type" value="Genomic_DNA"/>
</dbReference>
<keyword evidence="4" id="KW-0472">Membrane</keyword>
<evidence type="ECO:0000256" key="1">
    <source>
        <dbReference type="ARBA" id="ARBA00023125"/>
    </source>
</evidence>
<gene>
    <name evidence="6" type="ORF">E4Z61_04955</name>
</gene>
<dbReference type="PROSITE" id="PS51755">
    <property type="entry name" value="OMPR_PHOB"/>
    <property type="match status" value="1"/>
</dbReference>
<feature type="domain" description="OmpR/PhoB-type" evidence="5">
    <location>
        <begin position="2"/>
        <end position="106"/>
    </location>
</feature>
<keyword evidence="7" id="KW-1185">Reference proteome</keyword>
<accession>A0ABX5SZY7</accession>
<name>A0ABX5SZY7_9ENTR</name>